<dbReference type="GeneID" id="59167100"/>
<evidence type="ECO:0000313" key="2">
    <source>
        <dbReference type="Proteomes" id="UP000249949"/>
    </source>
</evidence>
<keyword evidence="2" id="KW-1185">Reference proteome</keyword>
<gene>
    <name evidence="1" type="ORF">NMSP_0869</name>
</gene>
<evidence type="ECO:0000313" key="1">
    <source>
        <dbReference type="EMBL" id="ARS64488.1"/>
    </source>
</evidence>
<protein>
    <submittedName>
        <fullName evidence="1">Uncharacterized protein</fullName>
    </submittedName>
</protein>
<name>A0A2Z2HKA7_9ARCH</name>
<accession>A0A2Z2HKA7</accession>
<reference evidence="1 2" key="1">
    <citation type="journal article" date="2017" name="Environ. Microbiol.">
        <title>Genome and epigenome of a novel marine Thaumarchaeota strain suggest viral infection, phosphorothioation DNA modification and multiple restriction systems.</title>
        <authorList>
            <person name="Ahlgren N.A."/>
            <person name="Chen Y."/>
            <person name="Needham D.M."/>
            <person name="Parada A.E."/>
            <person name="Sachdeva R."/>
            <person name="Trinh V."/>
            <person name="Chen T."/>
            <person name="Fuhrman J.A."/>
        </authorList>
    </citation>
    <scope>NUCLEOTIDE SEQUENCE [LARGE SCALE GENOMIC DNA]</scope>
    <source>
        <strain evidence="1 2">SPOT01</strain>
    </source>
</reference>
<dbReference type="EMBL" id="CP021324">
    <property type="protein sequence ID" value="ARS64488.1"/>
    <property type="molecule type" value="Genomic_DNA"/>
</dbReference>
<sequence length="48" mass="6121">MKRCCDKTEKYFIEFRKRDDNELIWLVCDEHFQNEEFRKNVRRIQPVN</sequence>
<dbReference type="AlphaFoldDB" id="A0A2Z2HKA7"/>
<dbReference type="KEGG" id="nct:NMSP_0869"/>
<dbReference type="RefSeq" id="WP_192866129.1">
    <property type="nucleotide sequence ID" value="NZ_CP021324.1"/>
</dbReference>
<dbReference type="Proteomes" id="UP000249949">
    <property type="component" value="Chromosome"/>
</dbReference>
<proteinExistence type="predicted"/>
<organism evidence="1 2">
    <name type="scientific">Candidatus Nitrosomarinus catalinensis</name>
    <dbReference type="NCBI Taxonomy" id="1898749"/>
    <lineage>
        <taxon>Archaea</taxon>
        <taxon>Nitrososphaerota</taxon>
        <taxon>Nitrososphaeria</taxon>
        <taxon>Nitrosopumilales</taxon>
        <taxon>Nitrosopumilaceae</taxon>
        <taxon>Candidatus Nitrosomarinus</taxon>
    </lineage>
</organism>